<gene>
    <name evidence="2" type="ORF">SAMN05216516_1135</name>
</gene>
<dbReference type="OrthoDB" id="119583at2"/>
<keyword evidence="3" id="KW-1185">Reference proteome</keyword>
<dbReference type="RefSeq" id="WP_092879428.1">
    <property type="nucleotide sequence ID" value="NZ_FOVC01000013.1"/>
</dbReference>
<evidence type="ECO:0000313" key="2">
    <source>
        <dbReference type="EMBL" id="SFN65390.1"/>
    </source>
</evidence>
<dbReference type="Proteomes" id="UP000242222">
    <property type="component" value="Unassembled WGS sequence"/>
</dbReference>
<accession>A0A1I5ASM1</accession>
<dbReference type="Pfam" id="PF04965">
    <property type="entry name" value="GPW_gp25"/>
    <property type="match status" value="1"/>
</dbReference>
<dbReference type="PANTHER" id="PTHR38595">
    <property type="entry name" value="CYTOPLASMIC PROTEIN-RELATED"/>
    <property type="match status" value="1"/>
</dbReference>
<evidence type="ECO:0000259" key="1">
    <source>
        <dbReference type="Pfam" id="PF04965"/>
    </source>
</evidence>
<reference evidence="3" key="1">
    <citation type="submission" date="2016-10" db="EMBL/GenBank/DDBJ databases">
        <authorList>
            <person name="Varghese N."/>
            <person name="Submissions S."/>
        </authorList>
    </citation>
    <scope>NUCLEOTIDE SEQUENCE [LARGE SCALE GENOMIC DNA]</scope>
    <source>
        <strain evidence="3">N6PO6</strain>
    </source>
</reference>
<organism evidence="2 3">
    <name type="scientific">Izhakiella capsodis</name>
    <dbReference type="NCBI Taxonomy" id="1367852"/>
    <lineage>
        <taxon>Bacteria</taxon>
        <taxon>Pseudomonadati</taxon>
        <taxon>Pseudomonadota</taxon>
        <taxon>Gammaproteobacteria</taxon>
        <taxon>Enterobacterales</taxon>
        <taxon>Erwiniaceae</taxon>
        <taxon>Izhakiella</taxon>
    </lineage>
</organism>
<protein>
    <submittedName>
        <fullName evidence="2">Type VI secretion system protein ImpF</fullName>
    </submittedName>
</protein>
<dbReference type="PANTHER" id="PTHR38595:SF1">
    <property type="entry name" value="TYPE VI SECRETION SYSTEM COMPONENT TSSE1"/>
    <property type="match status" value="1"/>
</dbReference>
<dbReference type="AlphaFoldDB" id="A0A1I5ASM1"/>
<dbReference type="STRING" id="1367852.SAMN05216516_1135"/>
<sequence>MRNNPFPPGLLERLLDDEPRVQSEEWNKYHYDARTMRAVVQRSIAELLNTTNIEGSLDAMRHKEVMASTLNYGISPLIGGYASSHNWNSLEIKVRNALIRFEPRLIADSIVINFEGNRQSPSCNGIINFEINALIEWHPHPIDLSLKALYEVETDRANLV</sequence>
<dbReference type="InterPro" id="IPR053176">
    <property type="entry name" value="T6SS_TssE1-like"/>
</dbReference>
<proteinExistence type="predicted"/>
<dbReference type="SUPFAM" id="SSF160719">
    <property type="entry name" value="gpW/gp25-like"/>
    <property type="match status" value="1"/>
</dbReference>
<name>A0A1I5ASM1_9GAMM</name>
<evidence type="ECO:0000313" key="3">
    <source>
        <dbReference type="Proteomes" id="UP000242222"/>
    </source>
</evidence>
<dbReference type="InterPro" id="IPR007048">
    <property type="entry name" value="IraD/Gp25-like"/>
</dbReference>
<dbReference type="EMBL" id="FOVC01000013">
    <property type="protein sequence ID" value="SFN65390.1"/>
    <property type="molecule type" value="Genomic_DNA"/>
</dbReference>
<feature type="domain" description="IraD/Gp25-like" evidence="1">
    <location>
        <begin position="35"/>
        <end position="139"/>
    </location>
</feature>